<evidence type="ECO:0000313" key="1">
    <source>
        <dbReference type="EMBL" id="EEZ62138.1"/>
    </source>
</evidence>
<proteinExistence type="predicted"/>
<evidence type="ECO:0000313" key="2">
    <source>
        <dbReference type="Proteomes" id="UP000006001"/>
    </source>
</evidence>
<dbReference type="AlphaFoldDB" id="D0WEK0"/>
<sequence>MNLCSINIIHEQKFDARTRFVSEAKMTRENIFTYIEGTAALKMQGGASDRTARIVSFDSIAQSRPVAEKPAVAPSFLSDLKVAVEALGFEDIKRDMRHGSLAGKGLPEPLSPKAYAFCAVAFAVTVLAIVL</sequence>
<organism evidence="1 2">
    <name type="scientific">Slackia exigua (strain ATCC 700122 / DSM 15923 / CIP 105133 / JCM 11022 / KCTC 5966 / S-7)</name>
    <dbReference type="NCBI Taxonomy" id="649764"/>
    <lineage>
        <taxon>Bacteria</taxon>
        <taxon>Bacillati</taxon>
        <taxon>Actinomycetota</taxon>
        <taxon>Coriobacteriia</taxon>
        <taxon>Eggerthellales</taxon>
        <taxon>Eggerthellaceae</taxon>
        <taxon>Slackia</taxon>
    </lineage>
</organism>
<keyword evidence="2" id="KW-1185">Reference proteome</keyword>
<dbReference type="HOGENOM" id="CLU_1926175_0_0_11"/>
<name>D0WEK0_SLAES</name>
<dbReference type="STRING" id="649764.HMPREF0762_00230"/>
<protein>
    <submittedName>
        <fullName evidence="1">Uncharacterized protein</fullName>
    </submittedName>
</protein>
<comment type="caution">
    <text evidence="1">The sequence shown here is derived from an EMBL/GenBank/DDBJ whole genome shotgun (WGS) entry which is preliminary data.</text>
</comment>
<accession>D0WEK0</accession>
<gene>
    <name evidence="1" type="ORF">HMPREF0762_00230</name>
</gene>
<dbReference type="Proteomes" id="UP000006001">
    <property type="component" value="Unassembled WGS sequence"/>
</dbReference>
<reference evidence="1" key="1">
    <citation type="submission" date="2009-10" db="EMBL/GenBank/DDBJ databases">
        <authorList>
            <person name="Weinstock G."/>
            <person name="Sodergren E."/>
            <person name="Clifton S."/>
            <person name="Fulton L."/>
            <person name="Fulton B."/>
            <person name="Courtney L."/>
            <person name="Fronick C."/>
            <person name="Harrison M."/>
            <person name="Strong C."/>
            <person name="Farmer C."/>
            <person name="Delahaunty K."/>
            <person name="Markovic C."/>
            <person name="Hall O."/>
            <person name="Minx P."/>
            <person name="Tomlinson C."/>
            <person name="Mitreva M."/>
            <person name="Nelson J."/>
            <person name="Hou S."/>
            <person name="Wollam A."/>
            <person name="Pepin K.H."/>
            <person name="Johnson M."/>
            <person name="Bhonagiri V."/>
            <person name="Nash W.E."/>
            <person name="Warren W."/>
            <person name="Chinwalla A."/>
            <person name="Mardis E.R."/>
            <person name="Wilson R.K."/>
        </authorList>
    </citation>
    <scope>NUCLEOTIDE SEQUENCE [LARGE SCALE GENOMIC DNA]</scope>
    <source>
        <strain evidence="1">ATCC 700122</strain>
    </source>
</reference>
<dbReference type="EMBL" id="ACUX02000004">
    <property type="protein sequence ID" value="EEZ62138.1"/>
    <property type="molecule type" value="Genomic_DNA"/>
</dbReference>